<accession>A0A7W9JC79</accession>
<dbReference type="EMBL" id="JACHMY010000001">
    <property type="protein sequence ID" value="MBB5839289.1"/>
    <property type="molecule type" value="Genomic_DNA"/>
</dbReference>
<dbReference type="Proteomes" id="UP000549971">
    <property type="component" value="Unassembled WGS sequence"/>
</dbReference>
<comment type="caution">
    <text evidence="2">The sequence shown here is derived from an EMBL/GenBank/DDBJ whole genome shotgun (WGS) entry which is preliminary data.</text>
</comment>
<organism evidence="2 3">
    <name type="scientific">Kribbella italica</name>
    <dbReference type="NCBI Taxonomy" id="1540520"/>
    <lineage>
        <taxon>Bacteria</taxon>
        <taxon>Bacillati</taxon>
        <taxon>Actinomycetota</taxon>
        <taxon>Actinomycetes</taxon>
        <taxon>Propionibacteriales</taxon>
        <taxon>Kribbellaceae</taxon>
        <taxon>Kribbella</taxon>
    </lineage>
</organism>
<proteinExistence type="predicted"/>
<gene>
    <name evidence="2" type="ORF">HDA39_006023</name>
</gene>
<keyword evidence="3" id="KW-1185">Reference proteome</keyword>
<evidence type="ECO:0000256" key="1">
    <source>
        <dbReference type="SAM" id="SignalP"/>
    </source>
</evidence>
<reference evidence="2 3" key="1">
    <citation type="submission" date="2020-08" db="EMBL/GenBank/DDBJ databases">
        <title>Sequencing the genomes of 1000 actinobacteria strains.</title>
        <authorList>
            <person name="Klenk H.-P."/>
        </authorList>
    </citation>
    <scope>NUCLEOTIDE SEQUENCE [LARGE SCALE GENOMIC DNA]</scope>
    <source>
        <strain evidence="2 3">DSM 28967</strain>
    </source>
</reference>
<feature type="chain" id="PRO_5030983768" evidence="1">
    <location>
        <begin position="27"/>
        <end position="136"/>
    </location>
</feature>
<dbReference type="RefSeq" id="WP_184800839.1">
    <property type="nucleotide sequence ID" value="NZ_JACHMY010000001.1"/>
</dbReference>
<keyword evidence="1" id="KW-0732">Signal</keyword>
<sequence>MKYRRTLGIAVATVALGMVSVPQAFAADHSMETKDTMFPGEDAAGRMEFTEHGDIVKVCDTDADGDAAYLTVFDGSRDGPKLYWIRAGGEGNCTTVRASMGGKYNLPEHNIHFLICRGDDQLHAGYCNGATWHNDN</sequence>
<dbReference type="AlphaFoldDB" id="A0A7W9JC79"/>
<protein>
    <submittedName>
        <fullName evidence="2">Uncharacterized protein</fullName>
    </submittedName>
</protein>
<evidence type="ECO:0000313" key="2">
    <source>
        <dbReference type="EMBL" id="MBB5839289.1"/>
    </source>
</evidence>
<evidence type="ECO:0000313" key="3">
    <source>
        <dbReference type="Proteomes" id="UP000549971"/>
    </source>
</evidence>
<name>A0A7W9JC79_9ACTN</name>
<feature type="signal peptide" evidence="1">
    <location>
        <begin position="1"/>
        <end position="26"/>
    </location>
</feature>